<organism evidence="2 3">
    <name type="scientific">Devosia neptuniae</name>
    <dbReference type="NCBI Taxonomy" id="191302"/>
    <lineage>
        <taxon>Bacteria</taxon>
        <taxon>Pseudomonadati</taxon>
        <taxon>Pseudomonadota</taxon>
        <taxon>Alphaproteobacteria</taxon>
        <taxon>Hyphomicrobiales</taxon>
        <taxon>Devosiaceae</taxon>
        <taxon>Devosia</taxon>
    </lineage>
</organism>
<feature type="signal peptide" evidence="1">
    <location>
        <begin position="1"/>
        <end position="30"/>
    </location>
</feature>
<evidence type="ECO:0000256" key="1">
    <source>
        <dbReference type="SAM" id="SignalP"/>
    </source>
</evidence>
<protein>
    <recommendedName>
        <fullName evidence="4">Lipoprotein</fullName>
    </recommendedName>
</protein>
<dbReference type="PROSITE" id="PS51257">
    <property type="entry name" value="PROKAR_LIPOPROTEIN"/>
    <property type="match status" value="1"/>
</dbReference>
<feature type="chain" id="PRO_5045936500" description="Lipoprotein" evidence="1">
    <location>
        <begin position="31"/>
        <end position="148"/>
    </location>
</feature>
<evidence type="ECO:0000313" key="3">
    <source>
        <dbReference type="Proteomes" id="UP001061862"/>
    </source>
</evidence>
<keyword evidence="3" id="KW-1185">Reference proteome</keyword>
<dbReference type="Proteomes" id="UP001061862">
    <property type="component" value="Chromosome"/>
</dbReference>
<dbReference type="EMBL" id="CP104965">
    <property type="protein sequence ID" value="UXN71027.1"/>
    <property type="molecule type" value="Genomic_DNA"/>
</dbReference>
<proteinExistence type="predicted"/>
<reference evidence="2 3" key="1">
    <citation type="submission" date="2022-09" db="EMBL/GenBank/DDBJ databases">
        <title>Interaction between co-microsymbionts with complementary sets of symbiotic genes in legume-rhizobium systems.</title>
        <authorList>
            <person name="Safronova V."/>
            <person name="Sazanova A."/>
            <person name="Afonin A."/>
            <person name="Chirak E."/>
        </authorList>
    </citation>
    <scope>NUCLEOTIDE SEQUENCE [LARGE SCALE GENOMIC DNA]</scope>
    <source>
        <strain evidence="2 3">A18/4-1</strain>
    </source>
</reference>
<sequence length="148" mass="16612">MAMPKLRQVSSFSRALALAGLLFLSGCSQPPDEPHSLYFGRLIAHVQTGKINRADLLSPRQPDSEANIVRDLMADGFETRVFQDSHPELMEHVTCDGVQYRAVRGFENEGYSQRFFWGNPLSTNYAIDVTVTGNCNLIEVFGGRMDLW</sequence>
<keyword evidence="1" id="KW-0732">Signal</keyword>
<gene>
    <name evidence="2" type="ORF">N8A98_07535</name>
</gene>
<evidence type="ECO:0008006" key="4">
    <source>
        <dbReference type="Google" id="ProtNLM"/>
    </source>
</evidence>
<evidence type="ECO:0000313" key="2">
    <source>
        <dbReference type="EMBL" id="UXN71027.1"/>
    </source>
</evidence>
<name>A0ABY6CG04_9HYPH</name>
<accession>A0ABY6CG04</accession>
<dbReference type="RefSeq" id="WP_262170371.1">
    <property type="nucleotide sequence ID" value="NZ_CP104965.1"/>
</dbReference>